<sequence>MICDEVMTNDLNKILKSLVNSQQQQTEGLIRAQREHMSTVIEKFAHMMIKVTVVPSFEAFQASKEPFSLYQGRLEQHFASCRITHSCYKKAQLLSWMGSETFYYVEDSSEVRYRTFL</sequence>
<name>A0A0C2JMI2_THEKT</name>
<keyword evidence="2" id="KW-1185">Reference proteome</keyword>
<dbReference type="OrthoDB" id="6496131at2759"/>
<accession>A0A0C2JMI2</accession>
<gene>
    <name evidence="1" type="ORF">RF11_04932</name>
</gene>
<evidence type="ECO:0000313" key="1">
    <source>
        <dbReference type="EMBL" id="KII70573.1"/>
    </source>
</evidence>
<evidence type="ECO:0000313" key="2">
    <source>
        <dbReference type="Proteomes" id="UP000031668"/>
    </source>
</evidence>
<dbReference type="EMBL" id="JWZT01002018">
    <property type="protein sequence ID" value="KII70573.1"/>
    <property type="molecule type" value="Genomic_DNA"/>
</dbReference>
<proteinExistence type="predicted"/>
<dbReference type="AlphaFoldDB" id="A0A0C2JMI2"/>
<organism evidence="1 2">
    <name type="scientific">Thelohanellus kitauei</name>
    <name type="common">Myxosporean</name>
    <dbReference type="NCBI Taxonomy" id="669202"/>
    <lineage>
        <taxon>Eukaryota</taxon>
        <taxon>Metazoa</taxon>
        <taxon>Cnidaria</taxon>
        <taxon>Myxozoa</taxon>
        <taxon>Myxosporea</taxon>
        <taxon>Bivalvulida</taxon>
        <taxon>Platysporina</taxon>
        <taxon>Myxobolidae</taxon>
        <taxon>Thelohanellus</taxon>
    </lineage>
</organism>
<protein>
    <submittedName>
        <fullName evidence="1">Uncharacterized protein</fullName>
    </submittedName>
</protein>
<comment type="caution">
    <text evidence="1">The sequence shown here is derived from an EMBL/GenBank/DDBJ whole genome shotgun (WGS) entry which is preliminary data.</text>
</comment>
<dbReference type="Proteomes" id="UP000031668">
    <property type="component" value="Unassembled WGS sequence"/>
</dbReference>
<reference evidence="1 2" key="1">
    <citation type="journal article" date="2014" name="Genome Biol. Evol.">
        <title>The genome of the myxosporean Thelohanellus kitauei shows adaptations to nutrient acquisition within its fish host.</title>
        <authorList>
            <person name="Yang Y."/>
            <person name="Xiong J."/>
            <person name="Zhou Z."/>
            <person name="Huo F."/>
            <person name="Miao W."/>
            <person name="Ran C."/>
            <person name="Liu Y."/>
            <person name="Zhang J."/>
            <person name="Feng J."/>
            <person name="Wang M."/>
            <person name="Wang M."/>
            <person name="Wang L."/>
            <person name="Yao B."/>
        </authorList>
    </citation>
    <scope>NUCLEOTIDE SEQUENCE [LARGE SCALE GENOMIC DNA]</scope>
    <source>
        <strain evidence="1">Wuqing</strain>
    </source>
</reference>